<gene>
    <name evidence="7" type="ORF">G7Y89_g6066</name>
</gene>
<dbReference type="Gene3D" id="1.10.1200.10">
    <property type="entry name" value="ACP-like"/>
    <property type="match status" value="1"/>
</dbReference>
<evidence type="ECO:0000256" key="3">
    <source>
        <dbReference type="ARBA" id="ARBA00022630"/>
    </source>
</evidence>
<dbReference type="InterPro" id="IPR002938">
    <property type="entry name" value="FAD-bd"/>
</dbReference>
<evidence type="ECO:0000313" key="7">
    <source>
        <dbReference type="EMBL" id="KAF4632064.1"/>
    </source>
</evidence>
<keyword evidence="4" id="KW-0274">FAD</keyword>
<dbReference type="Gene3D" id="3.40.50.880">
    <property type="match status" value="1"/>
</dbReference>
<feature type="domain" description="Carrier" evidence="6">
    <location>
        <begin position="504"/>
        <end position="588"/>
    </location>
</feature>
<dbReference type="InterPro" id="IPR002818">
    <property type="entry name" value="DJ-1/PfpI"/>
</dbReference>
<dbReference type="SUPFAM" id="SSF56801">
    <property type="entry name" value="Acetyl-CoA synthetase-like"/>
    <property type="match status" value="1"/>
</dbReference>
<dbReference type="InterPro" id="IPR013120">
    <property type="entry name" value="FAR_NAD-bd"/>
</dbReference>
<dbReference type="InterPro" id="IPR036291">
    <property type="entry name" value="NAD(P)-bd_dom_sf"/>
</dbReference>
<organism evidence="7 8">
    <name type="scientific">Cudoniella acicularis</name>
    <dbReference type="NCBI Taxonomy" id="354080"/>
    <lineage>
        <taxon>Eukaryota</taxon>
        <taxon>Fungi</taxon>
        <taxon>Dikarya</taxon>
        <taxon>Ascomycota</taxon>
        <taxon>Pezizomycotina</taxon>
        <taxon>Leotiomycetes</taxon>
        <taxon>Helotiales</taxon>
        <taxon>Tricladiaceae</taxon>
        <taxon>Cudoniella</taxon>
    </lineage>
</organism>
<proteinExistence type="predicted"/>
<name>A0A8H4RNM2_9HELO</name>
<dbReference type="EMBL" id="JAAMPI010000383">
    <property type="protein sequence ID" value="KAF4632064.1"/>
    <property type="molecule type" value="Genomic_DNA"/>
</dbReference>
<keyword evidence="2" id="KW-0597">Phosphoprotein</keyword>
<keyword evidence="5" id="KW-0560">Oxidoreductase</keyword>
<sequence>MDSAYDISSFCKRLLPHIVDERARAGYSQPYALYPISRDPSKGFQSISYSRLANAVNRVCWWLESELAGEDEKARPFAYLGPNDLRYIIFVLAVMKTGRQILICSLRNTVDAQIALFQRANCGSLVSCSSLKQSLLSLFDASKDVRKLEAPSLDEVLATNSVPHYVYDVNFETLSNSPIIHIHTSGSSAFNMYPAQYEMILVLGHPDVPMSAPYVSELLKHRAITSLLTPPSTLEELSKDLAAVKELGQLKHIGYGGGPLSPIVGANLAEKVPHLHSYIGATEEGWFYNISGDNSVWDSLKFYSDIGYRFDEISEGIFELVIVNDPRTNKYHGIFQVFPELKEYRMRDLYSKKSNNAGWMTYRGRADDLIVFSNGEKINPIPMENTIRSHPSVKAALIVGDFRFSPCLLIEMEADYVTVTNDEKSEALNRIWPSIQEANRIAPGYAKVSKSLVLFTTPDKPFLRAGKGTVQRQLSVKAYSTELEHLYSSQEATLLLEGLTLRNPASVEDISTLVKEIYAQTLDRTDLKELDDVFQNGMDSLRVSVVVSRLKAALKYCGIDVDPAQVNPRLVYSSPDISKLTTTILHLAGDQNGITNTKKPASNSRVQHMEAILDKFQKYLPEVGIQKVGTRVKDDHIHTKGWSVILTGTTGSLGSHLLATFEAMPDSIVSRIYCFNRSKDGRAKQEKASSARGLNTKWSSERIQFFQTDFLHETFGLPPKVFAKLLDEATAIIHCAWQVDFNLSLESFQPHIQGVQNLLDFSSKSTNKAPLVFISSISTALSMISRDPSAIVPEAVISEFEAPEKIGYAESKFVSEHLISQFSKASGVNAAIFRTGQISGPSKGGGLWNRNEWFPSLMTSSKYLGAIPSALGYFEALDWIPVDLLSSVIMELTSSVLERTEHEKGDTTVYNLVNPKVVTWSSIIHEVARLCDVPRVVGLDEWVQMLEESGRRDRSGMALQRNPALKLVEFFKILSEQGEGALKGMGRYEVVGLSNPSRTSTHPNPQIISIPNWHQEFTISFALKNIKQYFIFPQNVHNNLTLSRTHPLKVLFHLHSDLDPLDLCGPLEILSTHAKHEATKSPVFTATLTSSHATITSSQFALCFTNLLPIAEAYASLDSYDILVIPGGGSHPILAAKSEPIDLIRTFAALPPKSAERGVVLKERIILSVCTGSLFLAAAGVLNGLTATTHPFELHRLEAISKEEGETKVVGPKERFVVNAVGAGGKEGLRVITAGGVTCGIDAALWIVEEAVGRGGFRRTPLRTSPQTKDLKALVKSVQPDPNYVPSEDTVMPVYHDETGELLRNLPAPWSLRLRRKRWVELISKGVDVKWGKRLKHIETSENLITVTFGDDTKETGNLLVGCEGAHSPTREFLVGPKEATRTPYPCVSNVTVSKISRQAAIDLRALHPTQAVSFHPNGTSTFINLHDCSSEDPGEWTWMLIQSWLSDEEPTTNLLGDDKILAAMKERGKAFGYLLMSRGGLVTLAGDSAHAMTFHRGQGFNNAITDAADFLIQLRKMKEQTPQELAAAVQRYEVELWPRGHEAVMMSFVNTNVIHDWETLMTSPLLTKGMVRDEKGVVENMERDA</sequence>
<dbReference type="SUPFAM" id="SSF51735">
    <property type="entry name" value="NAD(P)-binding Rossmann-fold domains"/>
    <property type="match status" value="1"/>
</dbReference>
<dbReference type="InterPro" id="IPR036188">
    <property type="entry name" value="FAD/NAD-bd_sf"/>
</dbReference>
<dbReference type="Pfam" id="PF07993">
    <property type="entry name" value="NAD_binding_4"/>
    <property type="match status" value="1"/>
</dbReference>
<dbReference type="InterPro" id="IPR009081">
    <property type="entry name" value="PP-bd_ACP"/>
</dbReference>
<dbReference type="Gene3D" id="3.50.50.60">
    <property type="entry name" value="FAD/NAD(P)-binding domain"/>
    <property type="match status" value="1"/>
</dbReference>
<keyword evidence="1" id="KW-0596">Phosphopantetheine</keyword>
<keyword evidence="8" id="KW-1185">Reference proteome</keyword>
<dbReference type="InterPro" id="IPR042099">
    <property type="entry name" value="ANL_N_sf"/>
</dbReference>
<protein>
    <recommendedName>
        <fullName evidence="6">Carrier domain-containing protein</fullName>
    </recommendedName>
</protein>
<dbReference type="Pfam" id="PF01494">
    <property type="entry name" value="FAD_binding_3"/>
    <property type="match status" value="1"/>
</dbReference>
<accession>A0A8H4RNM2</accession>
<dbReference type="PRINTS" id="PR00420">
    <property type="entry name" value="RNGMNOXGNASE"/>
</dbReference>
<dbReference type="GO" id="GO:0016491">
    <property type="term" value="F:oxidoreductase activity"/>
    <property type="evidence" value="ECO:0007669"/>
    <property type="project" value="UniProtKB-KW"/>
</dbReference>
<dbReference type="Pfam" id="PF23562">
    <property type="entry name" value="AMP-binding_C_3"/>
    <property type="match status" value="1"/>
</dbReference>
<dbReference type="Gene3D" id="3.40.50.12780">
    <property type="entry name" value="N-terminal domain of ligase-like"/>
    <property type="match status" value="2"/>
</dbReference>
<dbReference type="InterPro" id="IPR029062">
    <property type="entry name" value="Class_I_gatase-like"/>
</dbReference>
<dbReference type="PROSITE" id="PS50075">
    <property type="entry name" value="CARRIER"/>
    <property type="match status" value="1"/>
</dbReference>
<evidence type="ECO:0000256" key="5">
    <source>
        <dbReference type="ARBA" id="ARBA00023002"/>
    </source>
</evidence>
<evidence type="ECO:0000256" key="1">
    <source>
        <dbReference type="ARBA" id="ARBA00022450"/>
    </source>
</evidence>
<evidence type="ECO:0000259" key="6">
    <source>
        <dbReference type="PROSITE" id="PS50075"/>
    </source>
</evidence>
<keyword evidence="3" id="KW-0285">Flavoprotein</keyword>
<dbReference type="GO" id="GO:0071949">
    <property type="term" value="F:FAD binding"/>
    <property type="evidence" value="ECO:0007669"/>
    <property type="project" value="InterPro"/>
</dbReference>
<dbReference type="PANTHER" id="PTHR43439:SF2">
    <property type="entry name" value="ENZYME, PUTATIVE (JCVI)-RELATED"/>
    <property type="match status" value="1"/>
</dbReference>
<evidence type="ECO:0000256" key="4">
    <source>
        <dbReference type="ARBA" id="ARBA00022827"/>
    </source>
</evidence>
<dbReference type="SUPFAM" id="SSF51905">
    <property type="entry name" value="FAD/NAD(P)-binding domain"/>
    <property type="match status" value="1"/>
</dbReference>
<dbReference type="InterPro" id="IPR036736">
    <property type="entry name" value="ACP-like_sf"/>
</dbReference>
<dbReference type="Pfam" id="PF01965">
    <property type="entry name" value="DJ-1_PfpI"/>
    <property type="match status" value="1"/>
</dbReference>
<reference evidence="7 8" key="1">
    <citation type="submission" date="2020-03" db="EMBL/GenBank/DDBJ databases">
        <title>Draft Genome Sequence of Cudoniella acicularis.</title>
        <authorList>
            <person name="Buettner E."/>
            <person name="Kellner H."/>
        </authorList>
    </citation>
    <scope>NUCLEOTIDE SEQUENCE [LARGE SCALE GENOMIC DNA]</scope>
    <source>
        <strain evidence="7 8">DSM 108380</strain>
    </source>
</reference>
<dbReference type="InterPro" id="IPR051414">
    <property type="entry name" value="Adenylate-forming_Reductase"/>
</dbReference>
<dbReference type="PANTHER" id="PTHR43439">
    <property type="entry name" value="PHENYLACETATE-COENZYME A LIGASE"/>
    <property type="match status" value="1"/>
</dbReference>
<dbReference type="SUPFAM" id="SSF52317">
    <property type="entry name" value="Class I glutamine amidotransferase-like"/>
    <property type="match status" value="1"/>
</dbReference>
<comment type="caution">
    <text evidence="7">The sequence shown here is derived from an EMBL/GenBank/DDBJ whole genome shotgun (WGS) entry which is preliminary data.</text>
</comment>
<dbReference type="Proteomes" id="UP000566819">
    <property type="component" value="Unassembled WGS sequence"/>
</dbReference>
<dbReference type="OrthoDB" id="429813at2759"/>
<evidence type="ECO:0000313" key="8">
    <source>
        <dbReference type="Proteomes" id="UP000566819"/>
    </source>
</evidence>
<dbReference type="Gene3D" id="3.40.50.720">
    <property type="entry name" value="NAD(P)-binding Rossmann-like Domain"/>
    <property type="match status" value="1"/>
</dbReference>
<evidence type="ECO:0000256" key="2">
    <source>
        <dbReference type="ARBA" id="ARBA00022553"/>
    </source>
</evidence>